<dbReference type="GO" id="GO:0004784">
    <property type="term" value="F:superoxide dismutase activity"/>
    <property type="evidence" value="ECO:0007669"/>
    <property type="project" value="UniProtKB-EC"/>
</dbReference>
<gene>
    <name evidence="3" type="primary">SOD4_1</name>
    <name evidence="3" type="ORF">H4219_002463</name>
</gene>
<keyword evidence="3" id="KW-0560">Oxidoreductase</keyword>
<dbReference type="Proteomes" id="UP001150538">
    <property type="component" value="Unassembled WGS sequence"/>
</dbReference>
<dbReference type="PANTHER" id="PTHR10003">
    <property type="entry name" value="SUPEROXIDE DISMUTASE CU-ZN -RELATED"/>
    <property type="match status" value="1"/>
</dbReference>
<evidence type="ECO:0000313" key="4">
    <source>
        <dbReference type="Proteomes" id="UP001150538"/>
    </source>
</evidence>
<dbReference type="InterPro" id="IPR001424">
    <property type="entry name" value="SOD_Cu_Zn_dom"/>
</dbReference>
<dbReference type="SUPFAM" id="SSF49329">
    <property type="entry name" value="Cu,Zn superoxide dismutase-like"/>
    <property type="match status" value="1"/>
</dbReference>
<feature type="signal peptide" evidence="1">
    <location>
        <begin position="1"/>
        <end position="27"/>
    </location>
</feature>
<reference evidence="3" key="1">
    <citation type="submission" date="2022-07" db="EMBL/GenBank/DDBJ databases">
        <title>Phylogenomic reconstructions and comparative analyses of Kickxellomycotina fungi.</title>
        <authorList>
            <person name="Reynolds N.K."/>
            <person name="Stajich J.E."/>
            <person name="Barry K."/>
            <person name="Grigoriev I.V."/>
            <person name="Crous P."/>
            <person name="Smith M.E."/>
        </authorList>
    </citation>
    <scope>NUCLEOTIDE SEQUENCE</scope>
    <source>
        <strain evidence="3">NBRC 100468</strain>
    </source>
</reference>
<sequence>MFSFTKSISATALVVAALSSLAANVVAWHDVAVAELQCKDFCGTFTFSEGSLSKGKYQTLINVKVDRSNPAEHYMWHIHDNPVAAGDQTCECNSVGGHFNPTKIPEGTKCDPSCAVDTCHMGDLAGVYGNITGGSYTGKFEGKKLNLYTPTKLAQAGTSIVVHDCNGKKVCCGTINLVKDVKGNPVLRGSSTKKN</sequence>
<name>A0A9W8DUQ9_9FUNG</name>
<dbReference type="GO" id="GO:0005507">
    <property type="term" value="F:copper ion binding"/>
    <property type="evidence" value="ECO:0007669"/>
    <property type="project" value="InterPro"/>
</dbReference>
<dbReference type="EMBL" id="JANBPU010000040">
    <property type="protein sequence ID" value="KAJ1918660.1"/>
    <property type="molecule type" value="Genomic_DNA"/>
</dbReference>
<dbReference type="Pfam" id="PF00080">
    <property type="entry name" value="Sod_Cu"/>
    <property type="match status" value="1"/>
</dbReference>
<evidence type="ECO:0000259" key="2">
    <source>
        <dbReference type="Pfam" id="PF00080"/>
    </source>
</evidence>
<proteinExistence type="predicted"/>
<keyword evidence="4" id="KW-1185">Reference proteome</keyword>
<dbReference type="Gene3D" id="2.60.40.200">
    <property type="entry name" value="Superoxide dismutase, copper/zinc binding domain"/>
    <property type="match status" value="1"/>
</dbReference>
<dbReference type="InterPro" id="IPR024134">
    <property type="entry name" value="SOD_Cu/Zn_/chaperone"/>
</dbReference>
<dbReference type="EC" id="1.15.1.1" evidence="3"/>
<dbReference type="AlphaFoldDB" id="A0A9W8DUQ9"/>
<accession>A0A9W8DUQ9</accession>
<keyword evidence="1" id="KW-0732">Signal</keyword>
<comment type="caution">
    <text evidence="3">The sequence shown here is derived from an EMBL/GenBank/DDBJ whole genome shotgun (WGS) entry which is preliminary data.</text>
</comment>
<protein>
    <submittedName>
        <fullName evidence="3">Superoxide dismutase</fullName>
        <ecNumber evidence="3">1.15.1.1</ecNumber>
    </submittedName>
</protein>
<evidence type="ECO:0000256" key="1">
    <source>
        <dbReference type="SAM" id="SignalP"/>
    </source>
</evidence>
<dbReference type="OrthoDB" id="159229at2759"/>
<feature type="chain" id="PRO_5040999756" evidence="1">
    <location>
        <begin position="28"/>
        <end position="195"/>
    </location>
</feature>
<feature type="domain" description="Superoxide dismutase copper/zinc binding" evidence="2">
    <location>
        <begin position="43"/>
        <end position="164"/>
    </location>
</feature>
<dbReference type="InterPro" id="IPR036423">
    <property type="entry name" value="SOD-like_Cu/Zn_dom_sf"/>
</dbReference>
<evidence type="ECO:0000313" key="3">
    <source>
        <dbReference type="EMBL" id="KAJ1918660.1"/>
    </source>
</evidence>
<organism evidence="3 4">
    <name type="scientific">Mycoemilia scoparia</name>
    <dbReference type="NCBI Taxonomy" id="417184"/>
    <lineage>
        <taxon>Eukaryota</taxon>
        <taxon>Fungi</taxon>
        <taxon>Fungi incertae sedis</taxon>
        <taxon>Zoopagomycota</taxon>
        <taxon>Kickxellomycotina</taxon>
        <taxon>Kickxellomycetes</taxon>
        <taxon>Kickxellales</taxon>
        <taxon>Kickxellaceae</taxon>
        <taxon>Mycoemilia</taxon>
    </lineage>
</organism>